<dbReference type="EMBL" id="CP023445">
    <property type="protein sequence ID" value="ATE56811.1"/>
    <property type="molecule type" value="Genomic_DNA"/>
</dbReference>
<name>A0A290ZCP3_9PSEU</name>
<keyword evidence="2" id="KW-1185">Reference proteome</keyword>
<proteinExistence type="predicted"/>
<dbReference type="AlphaFoldDB" id="A0A290ZCP3"/>
<sequence length="248" mass="25691">MVTRDTWGTLLRVTRIARSTSAALALLLAAACTGDPAPPGDAPGNPAPDLPDAVVGFDQLVRGSRAMPFSGDCSQLTGIVDRLGMAVAEPIGEPLSDETTGCALYASAPGEGADPADRPESFRVEPLAPEDGQADAFSAYWGGEGGAQGYHRRFVLGGRYHAVESIGFSLAGPFCLLTVDVAAPEALQFALERPGAEKEYGRLRAKEGQEVPREAVDRFVVDTCPTAAEHAVVALAAIDPNGGSRATG</sequence>
<protein>
    <submittedName>
        <fullName evidence="1">Uncharacterized protein</fullName>
    </submittedName>
</protein>
<accession>A0A290ZCP3</accession>
<dbReference type="Proteomes" id="UP000218505">
    <property type="component" value="Chromosome"/>
</dbReference>
<dbReference type="KEGG" id="apre:CNX65_28915"/>
<evidence type="ECO:0000313" key="1">
    <source>
        <dbReference type="EMBL" id="ATE56811.1"/>
    </source>
</evidence>
<gene>
    <name evidence="1" type="ORF">CNX65_28915</name>
</gene>
<reference evidence="1" key="1">
    <citation type="submission" date="2017-09" db="EMBL/GenBank/DDBJ databases">
        <title>Complete Genome Sequence of ansamitocin-producing Bacterium Actinosynnema pretiosum X47.</title>
        <authorList>
            <person name="Cao G."/>
            <person name="Zong G."/>
            <person name="Zhong C."/>
            <person name="Fu J."/>
        </authorList>
    </citation>
    <scope>NUCLEOTIDE SEQUENCE [LARGE SCALE GENOMIC DNA]</scope>
    <source>
        <strain evidence="1">X47</strain>
    </source>
</reference>
<evidence type="ECO:0000313" key="2">
    <source>
        <dbReference type="Proteomes" id="UP000218505"/>
    </source>
</evidence>
<dbReference type="PROSITE" id="PS51257">
    <property type="entry name" value="PROKAR_LIPOPROTEIN"/>
    <property type="match status" value="1"/>
</dbReference>
<organism evidence="1 2">
    <name type="scientific">Actinosynnema pretiosum</name>
    <dbReference type="NCBI Taxonomy" id="42197"/>
    <lineage>
        <taxon>Bacteria</taxon>
        <taxon>Bacillati</taxon>
        <taxon>Actinomycetota</taxon>
        <taxon>Actinomycetes</taxon>
        <taxon>Pseudonocardiales</taxon>
        <taxon>Pseudonocardiaceae</taxon>
        <taxon>Actinosynnema</taxon>
    </lineage>
</organism>